<dbReference type="InterPro" id="IPR016709">
    <property type="entry name" value="HadA-like"/>
</dbReference>
<dbReference type="EMBL" id="JAHCLR010000033">
    <property type="protein sequence ID" value="MBS9534955.1"/>
    <property type="molecule type" value="Genomic_DNA"/>
</dbReference>
<dbReference type="InterPro" id="IPR054849">
    <property type="entry name" value="UPF0336_fam"/>
</dbReference>
<evidence type="ECO:0000313" key="3">
    <source>
        <dbReference type="EMBL" id="MBS9534955.1"/>
    </source>
</evidence>
<dbReference type="Gene3D" id="3.10.129.10">
    <property type="entry name" value="Hotdog Thioesterase"/>
    <property type="match status" value="1"/>
</dbReference>
<accession>A0ABS5RKZ3</accession>
<dbReference type="CDD" id="cd03441">
    <property type="entry name" value="R_hydratase_like"/>
    <property type="match status" value="1"/>
</dbReference>
<dbReference type="InterPro" id="IPR029069">
    <property type="entry name" value="HotDog_dom_sf"/>
</dbReference>
<dbReference type="PIRSF" id="PIRSF018072">
    <property type="entry name" value="UCP018072"/>
    <property type="match status" value="1"/>
</dbReference>
<name>A0ABS5RKZ3_9MYCO</name>
<dbReference type="SUPFAM" id="SSF54637">
    <property type="entry name" value="Thioesterase/thiol ester dehydrase-isomerase"/>
    <property type="match status" value="1"/>
</dbReference>
<dbReference type="InterPro" id="IPR039569">
    <property type="entry name" value="FAS1-like_DH_region"/>
</dbReference>
<organism evidence="3 4">
    <name type="scientific">Mycolicibacter acidiphilus</name>
    <dbReference type="NCBI Taxonomy" id="2835306"/>
    <lineage>
        <taxon>Bacteria</taxon>
        <taxon>Bacillati</taxon>
        <taxon>Actinomycetota</taxon>
        <taxon>Actinomycetes</taxon>
        <taxon>Mycobacteriales</taxon>
        <taxon>Mycobacteriaceae</taxon>
        <taxon>Mycolicibacter</taxon>
    </lineage>
</organism>
<evidence type="ECO:0000313" key="4">
    <source>
        <dbReference type="Proteomes" id="UP001519535"/>
    </source>
</evidence>
<comment type="similarity">
    <text evidence="1">Belongs to the UPF0336 family.</text>
</comment>
<dbReference type="Pfam" id="PF13452">
    <property type="entry name" value="FAS1_DH_region"/>
    <property type="match status" value="1"/>
</dbReference>
<dbReference type="RefSeq" id="WP_214093816.1">
    <property type="nucleotide sequence ID" value="NZ_JAHCLR010000033.1"/>
</dbReference>
<sequence>MSLADKLAGAHYRYPDHYDVEREKIREYARAVKATDRACYDERAAAELGYDGLAASPTYISIFGYQVISGFFEEIGVAVSDAQIVQVDQKLAFRRPIKEGDRLYCDLYVDSVRRAHGTDIIVTRQTVTDETGEIVQETYTTLAGRAGDGDEDGGFTDVVA</sequence>
<comment type="caution">
    <text evidence="3">The sequence shown here is derived from an EMBL/GenBank/DDBJ whole genome shotgun (WGS) entry which is preliminary data.</text>
</comment>
<evidence type="ECO:0000259" key="2">
    <source>
        <dbReference type="Pfam" id="PF13452"/>
    </source>
</evidence>
<protein>
    <recommendedName>
        <fullName evidence="1">UPF0336 protein KIH27_15290</fullName>
    </recommendedName>
</protein>
<dbReference type="HAMAP" id="MF_00799">
    <property type="entry name" value="UPF0336"/>
    <property type="match status" value="1"/>
</dbReference>
<feature type="domain" description="FAS1-like dehydratase" evidence="2">
    <location>
        <begin position="8"/>
        <end position="137"/>
    </location>
</feature>
<dbReference type="InterPro" id="IPR050965">
    <property type="entry name" value="UPF0336/Enoyl-CoA_hydratase"/>
</dbReference>
<proteinExistence type="inferred from homology"/>
<keyword evidence="4" id="KW-1185">Reference proteome</keyword>
<gene>
    <name evidence="3" type="primary">hadA</name>
    <name evidence="3" type="ORF">KIH27_15290</name>
</gene>
<dbReference type="NCBIfam" id="NF040624">
    <property type="entry name" value="HadA"/>
    <property type="match status" value="1"/>
</dbReference>
<dbReference type="PANTHER" id="PTHR43437">
    <property type="entry name" value="HYDROXYACYL-THIOESTER DEHYDRATASE TYPE 2, MITOCHONDRIAL-RELATED"/>
    <property type="match status" value="1"/>
</dbReference>
<evidence type="ECO:0000256" key="1">
    <source>
        <dbReference type="HAMAP-Rule" id="MF_00799"/>
    </source>
</evidence>
<dbReference type="PANTHER" id="PTHR43437:SF3">
    <property type="entry name" value="HYDROXYACYL-THIOESTER DEHYDRATASE TYPE 2, MITOCHONDRIAL"/>
    <property type="match status" value="1"/>
</dbReference>
<dbReference type="NCBIfam" id="NF010245">
    <property type="entry name" value="PRK13692.1"/>
    <property type="match status" value="1"/>
</dbReference>
<reference evidence="3 4" key="1">
    <citation type="submission" date="2021-05" db="EMBL/GenBank/DDBJ databases">
        <title>Mycobacterium acidophilum sp. nov., an extremely acid-tolerant member of the genus Mycobacterium.</title>
        <authorList>
            <person name="Xia J."/>
        </authorList>
    </citation>
    <scope>NUCLEOTIDE SEQUENCE [LARGE SCALE GENOMIC DNA]</scope>
    <source>
        <strain evidence="3 4">M1</strain>
    </source>
</reference>
<dbReference type="Proteomes" id="UP001519535">
    <property type="component" value="Unassembled WGS sequence"/>
</dbReference>